<protein>
    <submittedName>
        <fullName evidence="2">Uncharacterized protein</fullName>
    </submittedName>
</protein>
<keyword evidence="1" id="KW-0472">Membrane</keyword>
<organism evidence="2 3">
    <name type="scientific">Bhargavaea ullalensis</name>
    <dbReference type="NCBI Taxonomy" id="1265685"/>
    <lineage>
        <taxon>Bacteria</taxon>
        <taxon>Bacillati</taxon>
        <taxon>Bacillota</taxon>
        <taxon>Bacilli</taxon>
        <taxon>Bacillales</taxon>
        <taxon>Caryophanaceae</taxon>
        <taxon>Bhargavaea</taxon>
    </lineage>
</organism>
<reference evidence="2 3" key="1">
    <citation type="submission" date="2024-06" db="EMBL/GenBank/DDBJ databases">
        <title>Genomic Encyclopedia of Type Strains, Phase IV (KMG-IV): sequencing the most valuable type-strain genomes for metagenomic binning, comparative biology and taxonomic classification.</title>
        <authorList>
            <person name="Goeker M."/>
        </authorList>
    </citation>
    <scope>NUCLEOTIDE SEQUENCE [LARGE SCALE GENOMIC DNA]</scope>
    <source>
        <strain evidence="2 3">DSM 26128</strain>
    </source>
</reference>
<dbReference type="EMBL" id="JBEPLW010000002">
    <property type="protein sequence ID" value="MET3574622.1"/>
    <property type="molecule type" value="Genomic_DNA"/>
</dbReference>
<evidence type="ECO:0000256" key="1">
    <source>
        <dbReference type="SAM" id="Phobius"/>
    </source>
</evidence>
<gene>
    <name evidence="2" type="ORF">ABID49_000504</name>
</gene>
<keyword evidence="1" id="KW-0812">Transmembrane</keyword>
<name>A0ABV2G8R4_9BACL</name>
<keyword evidence="3" id="KW-1185">Reference proteome</keyword>
<feature type="transmembrane region" description="Helical" evidence="1">
    <location>
        <begin position="45"/>
        <end position="62"/>
    </location>
</feature>
<comment type="caution">
    <text evidence="2">The sequence shown here is derived from an EMBL/GenBank/DDBJ whole genome shotgun (WGS) entry which is preliminary data.</text>
</comment>
<evidence type="ECO:0000313" key="3">
    <source>
        <dbReference type="Proteomes" id="UP001549099"/>
    </source>
</evidence>
<proteinExistence type="predicted"/>
<dbReference type="RefSeq" id="WP_354194995.1">
    <property type="nucleotide sequence ID" value="NZ_JBEPLW010000002.1"/>
</dbReference>
<dbReference type="Proteomes" id="UP001549099">
    <property type="component" value="Unassembled WGS sequence"/>
</dbReference>
<keyword evidence="1" id="KW-1133">Transmembrane helix</keyword>
<evidence type="ECO:0000313" key="2">
    <source>
        <dbReference type="EMBL" id="MET3574622.1"/>
    </source>
</evidence>
<sequence>MRRKYNPYLLPTCLRKTRFYCKAIIIPICCFQLIRTLIVPTTGDFLLLFALVGLAFAFHKDLI</sequence>
<accession>A0ABV2G8R4</accession>